<dbReference type="NCBIfam" id="TIGR00254">
    <property type="entry name" value="GGDEF"/>
    <property type="match status" value="1"/>
</dbReference>
<dbReference type="PANTHER" id="PTHR45138">
    <property type="entry name" value="REGULATORY COMPONENTS OF SENSORY TRANSDUCTION SYSTEM"/>
    <property type="match status" value="1"/>
</dbReference>
<keyword evidence="4 7" id="KW-1133">Transmembrane helix</keyword>
<dbReference type="InterPro" id="IPR050469">
    <property type="entry name" value="Diguanylate_Cyclase"/>
</dbReference>
<dbReference type="SUPFAM" id="SSF55073">
    <property type="entry name" value="Nucleotide cyclase"/>
    <property type="match status" value="1"/>
</dbReference>
<dbReference type="InterPro" id="IPR029787">
    <property type="entry name" value="Nucleotide_cyclase"/>
</dbReference>
<evidence type="ECO:0000313" key="10">
    <source>
        <dbReference type="Proteomes" id="UP000622890"/>
    </source>
</evidence>
<keyword evidence="3 7" id="KW-0812">Transmembrane</keyword>
<dbReference type="RefSeq" id="WP_200593115.1">
    <property type="nucleotide sequence ID" value="NZ_JAEPBG010000006.1"/>
</dbReference>
<dbReference type="InterPro" id="IPR043128">
    <property type="entry name" value="Rev_trsase/Diguanyl_cyclase"/>
</dbReference>
<dbReference type="Proteomes" id="UP000622890">
    <property type="component" value="Unassembled WGS sequence"/>
</dbReference>
<evidence type="ECO:0000256" key="2">
    <source>
        <dbReference type="ARBA" id="ARBA00012528"/>
    </source>
</evidence>
<accession>A0A934W6C7</accession>
<dbReference type="InterPro" id="IPR029095">
    <property type="entry name" value="NarX-like_N"/>
</dbReference>
<dbReference type="FunFam" id="3.30.70.270:FF:000001">
    <property type="entry name" value="Diguanylate cyclase domain protein"/>
    <property type="match status" value="1"/>
</dbReference>
<dbReference type="InterPro" id="IPR000160">
    <property type="entry name" value="GGDEF_dom"/>
</dbReference>
<feature type="transmembrane region" description="Helical" evidence="7">
    <location>
        <begin position="174"/>
        <end position="194"/>
    </location>
</feature>
<evidence type="ECO:0000259" key="8">
    <source>
        <dbReference type="PROSITE" id="PS50887"/>
    </source>
</evidence>
<dbReference type="PANTHER" id="PTHR45138:SF9">
    <property type="entry name" value="DIGUANYLATE CYCLASE DGCM-RELATED"/>
    <property type="match status" value="1"/>
</dbReference>
<evidence type="ECO:0000256" key="6">
    <source>
        <dbReference type="ARBA" id="ARBA00034247"/>
    </source>
</evidence>
<evidence type="ECO:0000256" key="7">
    <source>
        <dbReference type="SAM" id="Phobius"/>
    </source>
</evidence>
<dbReference type="Pfam" id="PF13675">
    <property type="entry name" value="PilJ"/>
    <property type="match status" value="1"/>
</dbReference>
<dbReference type="SMART" id="SM00267">
    <property type="entry name" value="GGDEF"/>
    <property type="match status" value="1"/>
</dbReference>
<reference evidence="9" key="1">
    <citation type="submission" date="2021-01" db="EMBL/GenBank/DDBJ databases">
        <title>Genome sequence of strain Noviherbaspirillum sp. DKR-6.</title>
        <authorList>
            <person name="Chaudhary D.K."/>
        </authorList>
    </citation>
    <scope>NUCLEOTIDE SEQUENCE</scope>
    <source>
        <strain evidence="9">DKR-6</strain>
    </source>
</reference>
<dbReference type="CDD" id="cd01949">
    <property type="entry name" value="GGDEF"/>
    <property type="match status" value="1"/>
</dbReference>
<evidence type="ECO:0000256" key="4">
    <source>
        <dbReference type="ARBA" id="ARBA00022989"/>
    </source>
</evidence>
<comment type="caution">
    <text evidence="9">The sequence shown here is derived from an EMBL/GenBank/DDBJ whole genome shotgun (WGS) entry which is preliminary data.</text>
</comment>
<feature type="domain" description="GGDEF" evidence="8">
    <location>
        <begin position="238"/>
        <end position="368"/>
    </location>
</feature>
<evidence type="ECO:0000313" key="9">
    <source>
        <dbReference type="EMBL" id="MBK4736062.1"/>
    </source>
</evidence>
<keyword evidence="10" id="KW-1185">Reference proteome</keyword>
<evidence type="ECO:0000256" key="3">
    <source>
        <dbReference type="ARBA" id="ARBA00022692"/>
    </source>
</evidence>
<dbReference type="EMBL" id="JAEPBG010000006">
    <property type="protein sequence ID" value="MBK4736062.1"/>
    <property type="molecule type" value="Genomic_DNA"/>
</dbReference>
<dbReference type="Pfam" id="PF00990">
    <property type="entry name" value="GGDEF"/>
    <property type="match status" value="1"/>
</dbReference>
<name>A0A934W6C7_9BURK</name>
<dbReference type="PROSITE" id="PS50887">
    <property type="entry name" value="GGDEF"/>
    <property type="match status" value="1"/>
</dbReference>
<dbReference type="GO" id="GO:0016020">
    <property type="term" value="C:membrane"/>
    <property type="evidence" value="ECO:0007669"/>
    <property type="project" value="UniProtKB-SubCell"/>
</dbReference>
<keyword evidence="5 7" id="KW-0472">Membrane</keyword>
<organism evidence="9 10">
    <name type="scientific">Noviherbaspirillum pedocola</name>
    <dbReference type="NCBI Taxonomy" id="2801341"/>
    <lineage>
        <taxon>Bacteria</taxon>
        <taxon>Pseudomonadati</taxon>
        <taxon>Pseudomonadota</taxon>
        <taxon>Betaproteobacteria</taxon>
        <taxon>Burkholderiales</taxon>
        <taxon>Oxalobacteraceae</taxon>
        <taxon>Noviherbaspirillum</taxon>
    </lineage>
</organism>
<dbReference type="Gene3D" id="3.30.70.270">
    <property type="match status" value="1"/>
</dbReference>
<comment type="subcellular location">
    <subcellularLocation>
        <location evidence="1">Membrane</location>
        <topology evidence="1">Multi-pass membrane protein</topology>
    </subcellularLocation>
</comment>
<comment type="catalytic activity">
    <reaction evidence="6">
        <text>2 GTP = 3',3'-c-di-GMP + 2 diphosphate</text>
        <dbReference type="Rhea" id="RHEA:24898"/>
        <dbReference type="ChEBI" id="CHEBI:33019"/>
        <dbReference type="ChEBI" id="CHEBI:37565"/>
        <dbReference type="ChEBI" id="CHEBI:58805"/>
        <dbReference type="EC" id="2.7.7.65"/>
    </reaction>
</comment>
<proteinExistence type="predicted"/>
<evidence type="ECO:0000256" key="1">
    <source>
        <dbReference type="ARBA" id="ARBA00004141"/>
    </source>
</evidence>
<dbReference type="GO" id="GO:0052621">
    <property type="term" value="F:diguanylate cyclase activity"/>
    <property type="evidence" value="ECO:0007669"/>
    <property type="project" value="UniProtKB-EC"/>
</dbReference>
<gene>
    <name evidence="9" type="ORF">JJB74_15680</name>
</gene>
<protein>
    <recommendedName>
        <fullName evidence="2">diguanylate cyclase</fullName>
        <ecNumber evidence="2">2.7.7.65</ecNumber>
    </recommendedName>
</protein>
<evidence type="ECO:0000256" key="5">
    <source>
        <dbReference type="ARBA" id="ARBA00023136"/>
    </source>
</evidence>
<sequence length="385" mass="43358">MTSAYLLALTLVAFLSVAAHLVLDSVINEQLNSANVLHVAGQQSMYPQRITYSAMEYVEGGDPEARERLEDAIKSFRRNHTFLMTGGFNSDTFFELSTSVRDVYYGTSQDFDRRTRQFIAAAEKVASTKDPEALLYLRTEARKNMLNLAETVARDIAMEANARIERLRAIQKCVVVILLLTLALEGVFIFRPLVRRIVLYATRLYEHATRDPLTGLLNRRAFFDFATRVQSASRRYNHAFSVIMLDIDHFKKINDTFGHDKGDDALRLLARILNENLRESDIVARMGGEEFVIALPNSDGRGATIVAESLRKRIEETAEKDVPRFTISVGVTEKIAVQDTVERMLKRADDALYQAKRGGRNRVQMYEAAPVPPPTPVPSEPPAVT</sequence>
<dbReference type="EC" id="2.7.7.65" evidence="2"/>
<dbReference type="AlphaFoldDB" id="A0A934W6C7"/>